<dbReference type="SUPFAM" id="SSF53383">
    <property type="entry name" value="PLP-dependent transferases"/>
    <property type="match status" value="1"/>
</dbReference>
<dbReference type="InterPro" id="IPR000653">
    <property type="entry name" value="DegT/StrS_aminotransferase"/>
</dbReference>
<comment type="caution">
    <text evidence="6">The sequence shown here is derived from an EMBL/GenBank/DDBJ whole genome shotgun (WGS) entry which is preliminary data.</text>
</comment>
<keyword evidence="6" id="KW-0808">Transferase</keyword>
<dbReference type="Proteomes" id="UP000587586">
    <property type="component" value="Unassembled WGS sequence"/>
</dbReference>
<accession>A0A6V8NAU9</accession>
<keyword evidence="1 4" id="KW-0663">Pyridoxal phosphate</keyword>
<dbReference type="InterPro" id="IPR015421">
    <property type="entry name" value="PyrdxlP-dep_Trfase_major"/>
</dbReference>
<dbReference type="GO" id="GO:0000271">
    <property type="term" value="P:polysaccharide biosynthetic process"/>
    <property type="evidence" value="ECO:0007669"/>
    <property type="project" value="TreeGrafter"/>
</dbReference>
<dbReference type="PIRSF" id="PIRSF000390">
    <property type="entry name" value="PLP_StrS"/>
    <property type="match status" value="1"/>
</dbReference>
<evidence type="ECO:0000256" key="2">
    <source>
        <dbReference type="ARBA" id="ARBA00037999"/>
    </source>
</evidence>
<sequence length="367" mass="40364">MNVPFLDLKSPYVELKNELDTAYRKVMESGYHIMGHELEAFETEFAAYCGTEHAVGVGNGLEALHLILRALDLGPGDEVLVPTNTYIASWLAITHTGAKPVPVEPDPATNNMDPARVEAAITPRTKAILAVHLYGQTTDIDPILAVARRHKLKVIEDSAQAHGARYHGRRAGSLGDAAGFSFYPGKNLGACGDGGAVTTNDPELARRVKVLRNYGSHVKYHNESLGFNSRLDELQAALLRVKLAKLDDWNERRRKLARRYLEKLAGVPGLVLPSVPTWAEPVWHLFVVRTAKREQLQKKLAEAGVGTLIHYPVPPHLQPAYAALGYQRGNFPISEELADQVLSLPMGPHLSEADQDHVVAEVRRALE</sequence>
<organism evidence="6 7">
    <name type="scientific">Geomonas limicola</name>
    <dbReference type="NCBI Taxonomy" id="2740186"/>
    <lineage>
        <taxon>Bacteria</taxon>
        <taxon>Pseudomonadati</taxon>
        <taxon>Thermodesulfobacteriota</taxon>
        <taxon>Desulfuromonadia</taxon>
        <taxon>Geobacterales</taxon>
        <taxon>Geobacteraceae</taxon>
        <taxon>Geomonas</taxon>
    </lineage>
</organism>
<reference evidence="7" key="1">
    <citation type="submission" date="2020-06" db="EMBL/GenBank/DDBJ databases">
        <title>Draft genomic sequecing of Geomonas sp. Red745.</title>
        <authorList>
            <person name="Itoh H."/>
            <person name="Xu Z.X."/>
            <person name="Ushijima N."/>
            <person name="Masuda Y."/>
            <person name="Shiratori Y."/>
            <person name="Senoo K."/>
        </authorList>
    </citation>
    <scope>NUCLEOTIDE SEQUENCE [LARGE SCALE GENOMIC DNA]</scope>
    <source>
        <strain evidence="7">Red745</strain>
    </source>
</reference>
<protein>
    <submittedName>
        <fullName evidence="6">Aminotransferase</fullName>
    </submittedName>
</protein>
<dbReference type="GO" id="GO:0030170">
    <property type="term" value="F:pyridoxal phosphate binding"/>
    <property type="evidence" value="ECO:0007669"/>
    <property type="project" value="TreeGrafter"/>
</dbReference>
<evidence type="ECO:0000256" key="3">
    <source>
        <dbReference type="PIRSR" id="PIRSR000390-1"/>
    </source>
</evidence>
<evidence type="ECO:0000256" key="5">
    <source>
        <dbReference type="RuleBase" id="RU004508"/>
    </source>
</evidence>
<proteinExistence type="inferred from homology"/>
<keyword evidence="7" id="KW-1185">Reference proteome</keyword>
<evidence type="ECO:0000256" key="4">
    <source>
        <dbReference type="PIRSR" id="PIRSR000390-2"/>
    </source>
</evidence>
<keyword evidence="6" id="KW-0032">Aminotransferase</keyword>
<evidence type="ECO:0000313" key="6">
    <source>
        <dbReference type="EMBL" id="GFO68994.1"/>
    </source>
</evidence>
<feature type="active site" description="Proton acceptor" evidence="3">
    <location>
        <position position="186"/>
    </location>
</feature>
<gene>
    <name evidence="6" type="ORF">GMLC_25730</name>
</gene>
<feature type="modified residue" description="N6-(pyridoxal phosphate)lysine" evidence="4">
    <location>
        <position position="186"/>
    </location>
</feature>
<evidence type="ECO:0000256" key="1">
    <source>
        <dbReference type="ARBA" id="ARBA00022898"/>
    </source>
</evidence>
<dbReference type="Gene3D" id="3.90.1150.10">
    <property type="entry name" value="Aspartate Aminotransferase, domain 1"/>
    <property type="match status" value="1"/>
</dbReference>
<dbReference type="EMBL" id="BLXZ01000005">
    <property type="protein sequence ID" value="GFO68994.1"/>
    <property type="molecule type" value="Genomic_DNA"/>
</dbReference>
<comment type="similarity">
    <text evidence="2 5">Belongs to the DegT/DnrJ/EryC1 family.</text>
</comment>
<dbReference type="GO" id="GO:0008483">
    <property type="term" value="F:transaminase activity"/>
    <property type="evidence" value="ECO:0007669"/>
    <property type="project" value="UniProtKB-KW"/>
</dbReference>
<dbReference type="Gene3D" id="3.40.640.10">
    <property type="entry name" value="Type I PLP-dependent aspartate aminotransferase-like (Major domain)"/>
    <property type="match status" value="1"/>
</dbReference>
<dbReference type="InterPro" id="IPR015424">
    <property type="entry name" value="PyrdxlP-dep_Trfase"/>
</dbReference>
<dbReference type="CDD" id="cd00616">
    <property type="entry name" value="AHBA_syn"/>
    <property type="match status" value="1"/>
</dbReference>
<name>A0A6V8NAU9_9BACT</name>
<dbReference type="PANTHER" id="PTHR30244">
    <property type="entry name" value="TRANSAMINASE"/>
    <property type="match status" value="1"/>
</dbReference>
<dbReference type="RefSeq" id="WP_183361550.1">
    <property type="nucleotide sequence ID" value="NZ_BLXZ01000005.1"/>
</dbReference>
<dbReference type="FunFam" id="3.40.640.10:FF:000089">
    <property type="entry name" value="Aminotransferase, DegT/DnrJ/EryC1/StrS family"/>
    <property type="match status" value="1"/>
</dbReference>
<dbReference type="PANTHER" id="PTHR30244:SF36">
    <property type="entry name" value="3-OXO-GLUCOSE-6-PHOSPHATE:GLUTAMATE AMINOTRANSFERASE"/>
    <property type="match status" value="1"/>
</dbReference>
<evidence type="ECO:0000313" key="7">
    <source>
        <dbReference type="Proteomes" id="UP000587586"/>
    </source>
</evidence>
<dbReference type="AlphaFoldDB" id="A0A6V8NAU9"/>
<dbReference type="Pfam" id="PF01041">
    <property type="entry name" value="DegT_DnrJ_EryC1"/>
    <property type="match status" value="1"/>
</dbReference>
<dbReference type="InterPro" id="IPR015422">
    <property type="entry name" value="PyrdxlP-dep_Trfase_small"/>
</dbReference>